<dbReference type="Proteomes" id="UP000467305">
    <property type="component" value="Unassembled WGS sequence"/>
</dbReference>
<reference evidence="1 2" key="1">
    <citation type="submission" date="2019-09" db="EMBL/GenBank/DDBJ databases">
        <authorList>
            <person name="Cao W.R."/>
        </authorList>
    </citation>
    <scope>NUCLEOTIDE SEQUENCE [LARGE SCALE GENOMIC DNA]</scope>
    <source>
        <strain evidence="2">a4</strain>
    </source>
</reference>
<evidence type="ECO:0008006" key="3">
    <source>
        <dbReference type="Google" id="ProtNLM"/>
    </source>
</evidence>
<sequence length="295" mass="33812">MKKTFLLFSLLLGIISTYGQNSSEESEDVQLSEENEIIDSILEEESEEEFLKSVTELQFLHLSVEYNNKTYFSGRDIGTDQFNISPQVTYIHSNGLFIGVAGVYYDQFTPEWDYTSVTLGYGKSFGKNKQYRWSTSYDRYFYSDTSENNPFKNALSLGIEIDNKKKTFGTEVSTTYLFGSDNSLQIISSTYGALSLVKKKRHKLKLQPQLNIVLAQQTIQLSQTFTIRGMQFTRYVQNNDFGLINTQLQIPIQYSTGNVDFELGYTFNFPTALEGETDVNTTSFFNFSISYLFDL</sequence>
<organism evidence="1 2">
    <name type="scientific">Tenacibaculum aiptasiae</name>
    <dbReference type="NCBI Taxonomy" id="426481"/>
    <lineage>
        <taxon>Bacteria</taxon>
        <taxon>Pseudomonadati</taxon>
        <taxon>Bacteroidota</taxon>
        <taxon>Flavobacteriia</taxon>
        <taxon>Flavobacteriales</taxon>
        <taxon>Flavobacteriaceae</taxon>
        <taxon>Tenacibaculum</taxon>
    </lineage>
</organism>
<proteinExistence type="predicted"/>
<dbReference type="EMBL" id="WAAU01000003">
    <property type="protein sequence ID" value="KAB1160786.1"/>
    <property type="molecule type" value="Genomic_DNA"/>
</dbReference>
<accession>A0A7J5AT17</accession>
<protein>
    <recommendedName>
        <fullName evidence="3">DUF481 domain-containing protein</fullName>
    </recommendedName>
</protein>
<evidence type="ECO:0000313" key="2">
    <source>
        <dbReference type="Proteomes" id="UP000467305"/>
    </source>
</evidence>
<dbReference type="RefSeq" id="WP_150898415.1">
    <property type="nucleotide sequence ID" value="NZ_WAAU01000003.1"/>
</dbReference>
<name>A0A7J5AT17_9FLAO</name>
<comment type="caution">
    <text evidence="1">The sequence shown here is derived from an EMBL/GenBank/DDBJ whole genome shotgun (WGS) entry which is preliminary data.</text>
</comment>
<dbReference type="OrthoDB" id="1115642at2"/>
<dbReference type="AlphaFoldDB" id="A0A7J5AT17"/>
<keyword evidence="2" id="KW-1185">Reference proteome</keyword>
<gene>
    <name evidence="1" type="ORF">F7018_02620</name>
</gene>
<evidence type="ECO:0000313" key="1">
    <source>
        <dbReference type="EMBL" id="KAB1160786.1"/>
    </source>
</evidence>